<evidence type="ECO:0000313" key="3">
    <source>
        <dbReference type="Proteomes" id="UP000779507"/>
    </source>
</evidence>
<keyword evidence="3" id="KW-1185">Reference proteome</keyword>
<feature type="domain" description="BON" evidence="1">
    <location>
        <begin position="17"/>
        <end position="85"/>
    </location>
</feature>
<dbReference type="Gene3D" id="3.40.1520.20">
    <property type="match status" value="1"/>
</dbReference>
<dbReference type="InterPro" id="IPR007055">
    <property type="entry name" value="BON_dom"/>
</dbReference>
<accession>A0ABX2FQX9</accession>
<dbReference type="Proteomes" id="UP000779507">
    <property type="component" value="Unassembled WGS sequence"/>
</dbReference>
<dbReference type="Gene3D" id="3.30.1340.30">
    <property type="match status" value="4"/>
</dbReference>
<feature type="domain" description="BON" evidence="1">
    <location>
        <begin position="89"/>
        <end position="158"/>
    </location>
</feature>
<dbReference type="InterPro" id="IPR014004">
    <property type="entry name" value="Transpt-assoc_nodulatn_dom_bac"/>
</dbReference>
<reference evidence="2 3" key="1">
    <citation type="submission" date="2020-05" db="EMBL/GenBank/DDBJ databases">
        <title>Genomic Encyclopedia of Type Strains, Phase IV (KMG-V): Genome sequencing to study the core and pangenomes of soil and plant-associated prokaryotes.</title>
        <authorList>
            <person name="Whitman W."/>
        </authorList>
    </citation>
    <scope>NUCLEOTIDE SEQUENCE [LARGE SCALE GENOMIC DNA]</scope>
    <source>
        <strain evidence="2 3">9A</strain>
    </source>
</reference>
<evidence type="ECO:0000313" key="2">
    <source>
        <dbReference type="EMBL" id="NRT19570.1"/>
    </source>
</evidence>
<name>A0ABX2FQX9_9BACT</name>
<dbReference type="InterPro" id="IPR051686">
    <property type="entry name" value="Lipoprotein_DolP"/>
</dbReference>
<organism evidence="2 3">
    <name type="scientific">Hymenobacter caeli</name>
    <dbReference type="NCBI Taxonomy" id="2735894"/>
    <lineage>
        <taxon>Bacteria</taxon>
        <taxon>Pseudomonadati</taxon>
        <taxon>Bacteroidota</taxon>
        <taxon>Cytophagia</taxon>
        <taxon>Cytophagales</taxon>
        <taxon>Hymenobacteraceae</taxon>
        <taxon>Hymenobacter</taxon>
    </lineage>
</organism>
<protein>
    <submittedName>
        <fullName evidence="2">Osmotically-inducible protein OsmY</fullName>
    </submittedName>
</protein>
<dbReference type="PROSITE" id="PS50914">
    <property type="entry name" value="BON"/>
    <property type="match status" value="4"/>
</dbReference>
<dbReference type="EMBL" id="JABSNP010000010">
    <property type="protein sequence ID" value="NRT19570.1"/>
    <property type="molecule type" value="Genomic_DNA"/>
</dbReference>
<dbReference type="SMART" id="SM00749">
    <property type="entry name" value="BON"/>
    <property type="match status" value="6"/>
</dbReference>
<dbReference type="PANTHER" id="PTHR34606">
    <property type="entry name" value="BON DOMAIN-CONTAINING PROTEIN"/>
    <property type="match status" value="1"/>
</dbReference>
<feature type="domain" description="BON" evidence="1">
    <location>
        <begin position="321"/>
        <end position="389"/>
    </location>
</feature>
<gene>
    <name evidence="2" type="ORF">HNP98_002402</name>
</gene>
<evidence type="ECO:0000259" key="1">
    <source>
        <dbReference type="PROSITE" id="PS50914"/>
    </source>
</evidence>
<feature type="domain" description="BON" evidence="1">
    <location>
        <begin position="248"/>
        <end position="316"/>
    </location>
</feature>
<comment type="caution">
    <text evidence="2">The sequence shown here is derived from an EMBL/GenBank/DDBJ whole genome shotgun (WGS) entry which is preliminary data.</text>
</comment>
<dbReference type="PANTHER" id="PTHR34606:SF15">
    <property type="entry name" value="BON DOMAIN-CONTAINING PROTEIN"/>
    <property type="match status" value="1"/>
</dbReference>
<sequence>MQTLETFAPPAAAEHLSDAAITAAIELFFLTEKGVPAHLIDVATHEGIVQLTGITDNLLASERAEAIALAVRGVRGVVNELLISTPDVPNDALYRAVTDALAADPATTGYHVACRVAEGVVAPMGVVQSWAEQQLVLRVLRGVRGVRRLVPDELTIRWGELQNSDEEITTQIRELLDWDIRVHSALVEVRTDDRVVHLSGTVGSAAEKAQVVTTAYRAGAARVDARDLFVAYWALSPELRRTKYADRSDEDIAAAVRATFLYDPRVLSYQPIILVHNGTVTLSGAVGNLRAKQDAERDARAVVGVWDVQNLLKVRTARFIPDDDVTQTIKAALARDPYLGFFDFSVYVRNGKASLYGQVGSHFEQRQAGAVAAGVNGVADLANWVSVAASPGFDGFAVYQPRPNADFALAERIRTRYFWSSALHNQAIEVLVEQGRATLTGTVATWLDREQAAYDAYNVGARYVDNDLVVATDGGL</sequence>
<dbReference type="RefSeq" id="WP_173810289.1">
    <property type="nucleotide sequence ID" value="NZ_JABSNP010000010.1"/>
</dbReference>
<proteinExistence type="predicted"/>
<dbReference type="Pfam" id="PF04972">
    <property type="entry name" value="BON"/>
    <property type="match status" value="6"/>
</dbReference>